<dbReference type="AlphaFoldDB" id="A0AAD6W1J4"/>
<keyword evidence="2" id="KW-1185">Reference proteome</keyword>
<accession>A0AAD6W1J4</accession>
<reference evidence="1" key="1">
    <citation type="journal article" date="2023" name="Mol. Ecol. Resour.">
        <title>Chromosome-level genome assembly of a triploid poplar Populus alba 'Berolinensis'.</title>
        <authorList>
            <person name="Chen S."/>
            <person name="Yu Y."/>
            <person name="Wang X."/>
            <person name="Wang S."/>
            <person name="Zhang T."/>
            <person name="Zhou Y."/>
            <person name="He R."/>
            <person name="Meng N."/>
            <person name="Wang Y."/>
            <person name="Liu W."/>
            <person name="Liu Z."/>
            <person name="Liu J."/>
            <person name="Guo Q."/>
            <person name="Huang H."/>
            <person name="Sederoff R.R."/>
            <person name="Wang G."/>
            <person name="Qu G."/>
            <person name="Chen S."/>
        </authorList>
    </citation>
    <scope>NUCLEOTIDE SEQUENCE</scope>
    <source>
        <strain evidence="1">SC-2020</strain>
    </source>
</reference>
<protein>
    <submittedName>
        <fullName evidence="1">Uncharacterized protein</fullName>
    </submittedName>
</protein>
<dbReference type="EMBL" id="JAQIZT010000006">
    <property type="protein sequence ID" value="KAJ6995221.1"/>
    <property type="molecule type" value="Genomic_DNA"/>
</dbReference>
<gene>
    <name evidence="1" type="ORF">NC653_017872</name>
</gene>
<evidence type="ECO:0000313" key="2">
    <source>
        <dbReference type="Proteomes" id="UP001164929"/>
    </source>
</evidence>
<comment type="caution">
    <text evidence="1">The sequence shown here is derived from an EMBL/GenBank/DDBJ whole genome shotgun (WGS) entry which is preliminary data.</text>
</comment>
<name>A0AAD6W1J4_9ROSI</name>
<dbReference type="Proteomes" id="UP001164929">
    <property type="component" value="Chromosome 6"/>
</dbReference>
<sequence>MKMVVYSRQKTEKQQQGIGWSTHLSRSRQNLVKNRFLEALQCKFEQKSHMVCGSWLKFLNHQLFSSILDSHQICPKILAESRSEMKGHHQEYEKCDSPCVDSWAFNCFRDLTRHLSRVSQPLPKDNHRPKITERDGKQILIAYMKLTQIQGLKVSPVPRQASASKAFKGPAWKGRGDACKNYTPFLLDLGEKNNQKCDIPYVL</sequence>
<evidence type="ECO:0000313" key="1">
    <source>
        <dbReference type="EMBL" id="KAJ6995221.1"/>
    </source>
</evidence>
<proteinExistence type="predicted"/>
<organism evidence="1 2">
    <name type="scientific">Populus alba x Populus x berolinensis</name>
    <dbReference type="NCBI Taxonomy" id="444605"/>
    <lineage>
        <taxon>Eukaryota</taxon>
        <taxon>Viridiplantae</taxon>
        <taxon>Streptophyta</taxon>
        <taxon>Embryophyta</taxon>
        <taxon>Tracheophyta</taxon>
        <taxon>Spermatophyta</taxon>
        <taxon>Magnoliopsida</taxon>
        <taxon>eudicotyledons</taxon>
        <taxon>Gunneridae</taxon>
        <taxon>Pentapetalae</taxon>
        <taxon>rosids</taxon>
        <taxon>fabids</taxon>
        <taxon>Malpighiales</taxon>
        <taxon>Salicaceae</taxon>
        <taxon>Saliceae</taxon>
        <taxon>Populus</taxon>
    </lineage>
</organism>